<accession>A0A099ZX41</accession>
<gene>
    <name evidence="1" type="ORF">N301_09029</name>
</gene>
<organism evidence="1 2">
    <name type="scientific">Charadrius vociferus</name>
    <name type="common">Killdeer</name>
    <name type="synonym">Aegialitis vocifera</name>
    <dbReference type="NCBI Taxonomy" id="50402"/>
    <lineage>
        <taxon>Eukaryota</taxon>
        <taxon>Metazoa</taxon>
        <taxon>Chordata</taxon>
        <taxon>Craniata</taxon>
        <taxon>Vertebrata</taxon>
        <taxon>Euteleostomi</taxon>
        <taxon>Archelosauria</taxon>
        <taxon>Archosauria</taxon>
        <taxon>Dinosauria</taxon>
        <taxon>Saurischia</taxon>
        <taxon>Theropoda</taxon>
        <taxon>Coelurosauria</taxon>
        <taxon>Aves</taxon>
        <taxon>Neognathae</taxon>
        <taxon>Neoaves</taxon>
        <taxon>Charadriiformes</taxon>
        <taxon>Charadriidae</taxon>
        <taxon>Charadrius</taxon>
    </lineage>
</organism>
<dbReference type="EMBL" id="KL870062">
    <property type="protein sequence ID" value="KGL86839.1"/>
    <property type="molecule type" value="Genomic_DNA"/>
</dbReference>
<feature type="non-terminal residue" evidence="1">
    <location>
        <position position="97"/>
    </location>
</feature>
<sequence length="97" mass="11205">RAAVTMWKVMVSASRTAERVLAKLLCMLEDWPLHSMSTSDGDNIDIFDLAATRALQEILQLPRHPRRLKVHFTYLFPALLFQIFISTEQMPEEVSIF</sequence>
<dbReference type="Proteomes" id="UP000053858">
    <property type="component" value="Unassembled WGS sequence"/>
</dbReference>
<dbReference type="AlphaFoldDB" id="A0A099ZX41"/>
<feature type="non-terminal residue" evidence="1">
    <location>
        <position position="1"/>
    </location>
</feature>
<reference evidence="2" key="1">
    <citation type="journal article" date="2014" name="Science">
        <title>Comparative genomics reveals insights into avian genome evolution and adaptation.</title>
        <authorList>
            <consortium name="Avian Genome Consortium"/>
            <person name="Zhang G."/>
            <person name="Li C."/>
            <person name="Li Q."/>
            <person name="Li B."/>
            <person name="Larkin D.M."/>
            <person name="Lee C."/>
            <person name="Storz J.F."/>
            <person name="Antunes A."/>
            <person name="Greenwold M.J."/>
            <person name="Meredith R.W."/>
            <person name="Odeen A."/>
            <person name="Cui J."/>
            <person name="Zhou Q."/>
            <person name="Xu L."/>
            <person name="Pan H."/>
            <person name="Wang Z."/>
            <person name="Jin L."/>
            <person name="Zhang P."/>
            <person name="Hu H."/>
            <person name="Yang W."/>
            <person name="Hu J."/>
            <person name="Xiao J."/>
            <person name="Yang Z."/>
            <person name="Liu Y."/>
            <person name="Xie Q."/>
            <person name="Yu H."/>
            <person name="Lian J."/>
            <person name="Wen P."/>
            <person name="Zhang F."/>
            <person name="Li H."/>
            <person name="Zeng Y."/>
            <person name="Xiong Z."/>
            <person name="Liu S."/>
            <person name="Zhou L."/>
            <person name="Huang Z."/>
            <person name="An N."/>
            <person name="Wang J."/>
            <person name="Zheng Q."/>
            <person name="Xiong Y."/>
            <person name="Wang G."/>
            <person name="Wang B."/>
            <person name="Wang J."/>
            <person name="Fan Y."/>
            <person name="da Fonseca R.R."/>
            <person name="Alfaro-Nunez A."/>
            <person name="Schubert M."/>
            <person name="Orlando L."/>
            <person name="Mourier T."/>
            <person name="Howard J.T."/>
            <person name="Ganapathy G."/>
            <person name="Pfenning A."/>
            <person name="Whitney O."/>
            <person name="Rivas M.V."/>
            <person name="Hara E."/>
            <person name="Smith J."/>
            <person name="Farre M."/>
            <person name="Narayan J."/>
            <person name="Slavov G."/>
            <person name="Romanov M.N."/>
            <person name="Borges R."/>
            <person name="Machado J.P."/>
            <person name="Khan I."/>
            <person name="Springer M.S."/>
            <person name="Gatesy J."/>
            <person name="Hoffmann F.G."/>
            <person name="Opazo J.C."/>
            <person name="Hastad O."/>
            <person name="Sawyer R.H."/>
            <person name="Kim H."/>
            <person name="Kim K.W."/>
            <person name="Kim H.J."/>
            <person name="Cho S."/>
            <person name="Li N."/>
            <person name="Huang Y."/>
            <person name="Bruford M.W."/>
            <person name="Zhan X."/>
            <person name="Dixon A."/>
            <person name="Bertelsen M.F."/>
            <person name="Derryberry E."/>
            <person name="Warren W."/>
            <person name="Wilson R.K."/>
            <person name="Li S."/>
            <person name="Ray D.A."/>
            <person name="Green R.E."/>
            <person name="O'Brien S.J."/>
            <person name="Griffin D."/>
            <person name="Johnson W.E."/>
            <person name="Haussler D."/>
            <person name="Ryder O.A."/>
            <person name="Willerslev E."/>
            <person name="Graves G.R."/>
            <person name="Alstrom P."/>
            <person name="Fjeldsa J."/>
            <person name="Mindell D.P."/>
            <person name="Edwards S.V."/>
            <person name="Braun E.L."/>
            <person name="Rahbek C."/>
            <person name="Burt D.W."/>
            <person name="Houde P."/>
            <person name="Zhang Y."/>
            <person name="Yang H."/>
            <person name="Wang J."/>
            <person name="Jarvis E.D."/>
            <person name="Gilbert M.T."/>
            <person name="Wang J."/>
        </authorList>
    </citation>
    <scope>NUCLEOTIDE SEQUENCE [LARGE SCALE GENOMIC DNA]</scope>
</reference>
<name>A0A099ZX41_CHAVO</name>
<evidence type="ECO:0000313" key="2">
    <source>
        <dbReference type="Proteomes" id="UP000053858"/>
    </source>
</evidence>
<keyword evidence="2" id="KW-1185">Reference proteome</keyword>
<evidence type="ECO:0000313" key="1">
    <source>
        <dbReference type="EMBL" id="KGL86839.1"/>
    </source>
</evidence>
<proteinExistence type="predicted"/>
<protein>
    <submittedName>
        <fullName evidence="1">Uncharacterized protein</fullName>
    </submittedName>
</protein>